<keyword evidence="5" id="KW-1185">Reference proteome</keyword>
<evidence type="ECO:0000256" key="1">
    <source>
        <dbReference type="SAM" id="Coils"/>
    </source>
</evidence>
<keyword evidence="3" id="KW-0472">Membrane</keyword>
<feature type="compositionally biased region" description="Polar residues" evidence="2">
    <location>
        <begin position="80"/>
        <end position="91"/>
    </location>
</feature>
<feature type="coiled-coil region" evidence="1">
    <location>
        <begin position="195"/>
        <end position="222"/>
    </location>
</feature>
<evidence type="ECO:0008006" key="6">
    <source>
        <dbReference type="Google" id="ProtNLM"/>
    </source>
</evidence>
<organism evidence="4 5">
    <name type="scientific">Chromohalobacter beijerinckii</name>
    <dbReference type="NCBI Taxonomy" id="86179"/>
    <lineage>
        <taxon>Bacteria</taxon>
        <taxon>Pseudomonadati</taxon>
        <taxon>Pseudomonadota</taxon>
        <taxon>Gammaproteobacteria</taxon>
        <taxon>Oceanospirillales</taxon>
        <taxon>Halomonadaceae</taxon>
        <taxon>Chromohalobacter</taxon>
    </lineage>
</organism>
<gene>
    <name evidence="4" type="ORF">ACFO0E_13730</name>
</gene>
<keyword evidence="1" id="KW-0175">Coiled coil</keyword>
<dbReference type="Proteomes" id="UP001596015">
    <property type="component" value="Unassembled WGS sequence"/>
</dbReference>
<evidence type="ECO:0000313" key="4">
    <source>
        <dbReference type="EMBL" id="MFC4417460.1"/>
    </source>
</evidence>
<protein>
    <recommendedName>
        <fullName evidence="6">Four helix bundle sensory module for signal transduction</fullName>
    </recommendedName>
</protein>
<feature type="region of interest" description="Disordered" evidence="2">
    <location>
        <begin position="78"/>
        <end position="108"/>
    </location>
</feature>
<evidence type="ECO:0000256" key="2">
    <source>
        <dbReference type="SAM" id="MobiDB-lite"/>
    </source>
</evidence>
<keyword evidence="3" id="KW-1133">Transmembrane helix</keyword>
<evidence type="ECO:0000256" key="3">
    <source>
        <dbReference type="SAM" id="Phobius"/>
    </source>
</evidence>
<dbReference type="EMBL" id="JBHSEO010000057">
    <property type="protein sequence ID" value="MFC4417460.1"/>
    <property type="molecule type" value="Genomic_DNA"/>
</dbReference>
<name>A0ABV8XH16_9GAMM</name>
<feature type="transmembrane region" description="Helical" evidence="3">
    <location>
        <begin position="23"/>
        <end position="48"/>
    </location>
</feature>
<feature type="transmembrane region" description="Helical" evidence="3">
    <location>
        <begin position="227"/>
        <end position="247"/>
    </location>
</feature>
<reference evidence="5" key="1">
    <citation type="journal article" date="2019" name="Int. J. Syst. Evol. Microbiol.">
        <title>The Global Catalogue of Microorganisms (GCM) 10K type strain sequencing project: providing services to taxonomists for standard genome sequencing and annotation.</title>
        <authorList>
            <consortium name="The Broad Institute Genomics Platform"/>
            <consortium name="The Broad Institute Genome Sequencing Center for Infectious Disease"/>
            <person name="Wu L."/>
            <person name="Ma J."/>
        </authorList>
    </citation>
    <scope>NUCLEOTIDE SEQUENCE [LARGE SCALE GENOMIC DNA]</scope>
    <source>
        <strain evidence="5">CCUG 49679</strain>
    </source>
</reference>
<sequence length="261" mass="29097">MQGKIAINHLKAGKKMLQKLEDIYLGILRVFVIVISGLLLMGAIIFGLSSLKGFGDGPERRGFTPNVKYETIKEDIASNDIDSTTNSTRTAPQKEAGNATTQQEAIDPNKKHYEKAADIMGSFVKSVDEVNSLDKESVVGILQQRAKSYNTRLTSVYASGLPQYFDNMLSDNLVIEKARQEGAFEMLNQVLNAYTDEFNRQLDEENARLAEEQREHRQDQANALTNLYVAGGAFGGFLLIVFLSIFIKIERNLRNIKPISS</sequence>
<proteinExistence type="predicted"/>
<keyword evidence="3" id="KW-0812">Transmembrane</keyword>
<accession>A0ABV8XH16</accession>
<evidence type="ECO:0000313" key="5">
    <source>
        <dbReference type="Proteomes" id="UP001596015"/>
    </source>
</evidence>
<dbReference type="RefSeq" id="WP_246939951.1">
    <property type="nucleotide sequence ID" value="NZ_JAKGAK010000003.1"/>
</dbReference>
<comment type="caution">
    <text evidence="4">The sequence shown here is derived from an EMBL/GenBank/DDBJ whole genome shotgun (WGS) entry which is preliminary data.</text>
</comment>